<protein>
    <submittedName>
        <fullName evidence="1">Uncharacterized protein</fullName>
    </submittedName>
</protein>
<dbReference type="EMBL" id="CM056744">
    <property type="protein sequence ID" value="KAJ8665408.1"/>
    <property type="molecule type" value="Genomic_DNA"/>
</dbReference>
<dbReference type="Proteomes" id="UP001239111">
    <property type="component" value="Chromosome 4"/>
</dbReference>
<evidence type="ECO:0000313" key="2">
    <source>
        <dbReference type="Proteomes" id="UP001239111"/>
    </source>
</evidence>
<reference evidence="1" key="1">
    <citation type="submission" date="2023-04" db="EMBL/GenBank/DDBJ databases">
        <title>A chromosome-level genome assembly of the parasitoid wasp Eretmocerus hayati.</title>
        <authorList>
            <person name="Zhong Y."/>
            <person name="Liu S."/>
            <person name="Liu Y."/>
        </authorList>
    </citation>
    <scope>NUCLEOTIDE SEQUENCE</scope>
    <source>
        <strain evidence="1">ZJU_SS_LIU_2023</strain>
    </source>
</reference>
<comment type="caution">
    <text evidence="1">The sequence shown here is derived from an EMBL/GenBank/DDBJ whole genome shotgun (WGS) entry which is preliminary data.</text>
</comment>
<proteinExistence type="predicted"/>
<keyword evidence="2" id="KW-1185">Reference proteome</keyword>
<sequence>MSSKAERSATLARDRAKKHREKIKRLKLDPSVSKAEASSLCGEIVNSVPESQLSLCGEDVNSVLEIQPVGSDPTIVIQDQDSSVSLENNANLLISHDIQIRESSKTLSDCESSDDENRSKQLSVSNLEDNRVIRRDLFGRLRQWASKNVTYYKVRELLLILHDFHPEIPLSTQTLLKTDLNLHNQIRKFNVCDPSDKSEYVYFGIAIHLVKIVNPSLHIFNILELIMNVDGMTPWDFSPLNFWPILGLVYHQSSTYKPFVISAYFGRGKPFSVDLYLEDFITELNFLCKHGIIIKDKKFEIRVKCFCCDRPARSFLKCVMNHGAYYACERCWVAGLQYMGRMVYPLREYQQRTDESFRNHEEGDHHDGISPLKQLRDKDNKPLKFITLFVQEFMHAGYLENMKKLMTEQWFSDDNQLTRNNKVKISLKLVNLAGQIPLELGRFDPKDLKELGVWKAKDYRLMLQYIGPLILKGVLPDEQYSHFLLFHVATRILSSRDLMDKLGSQAKIYLDRFVLLSELIYGLEFVVLNPHTLSHVSEDVKNMSCPLGEIDAFIFEGYLSELKHALRSGNRPLAQMCRKVETDFEFHHKEAVSTSTLRIYDHKEIKNFFHIGKLRYLSFILTPKSPNNVLFMTDGSVVKICDIICSQMDVDASKVYILGEKLNIIGSAFNYPIPPSALHIYTVERSHQKEIVKYPLSTMHCKMMLCEIYELSCDEKEIFVVPLLPMLAS</sequence>
<name>A0ACC2N2N8_9HYME</name>
<gene>
    <name evidence="1" type="ORF">QAD02_007070</name>
</gene>
<evidence type="ECO:0000313" key="1">
    <source>
        <dbReference type="EMBL" id="KAJ8665408.1"/>
    </source>
</evidence>
<accession>A0ACC2N2N8</accession>
<organism evidence="1 2">
    <name type="scientific">Eretmocerus hayati</name>
    <dbReference type="NCBI Taxonomy" id="131215"/>
    <lineage>
        <taxon>Eukaryota</taxon>
        <taxon>Metazoa</taxon>
        <taxon>Ecdysozoa</taxon>
        <taxon>Arthropoda</taxon>
        <taxon>Hexapoda</taxon>
        <taxon>Insecta</taxon>
        <taxon>Pterygota</taxon>
        <taxon>Neoptera</taxon>
        <taxon>Endopterygota</taxon>
        <taxon>Hymenoptera</taxon>
        <taxon>Apocrita</taxon>
        <taxon>Proctotrupomorpha</taxon>
        <taxon>Chalcidoidea</taxon>
        <taxon>Aphelinidae</taxon>
        <taxon>Aphelininae</taxon>
        <taxon>Eretmocerus</taxon>
    </lineage>
</organism>